<dbReference type="InterPro" id="IPR029062">
    <property type="entry name" value="Class_I_gatase-like"/>
</dbReference>
<evidence type="ECO:0000256" key="1">
    <source>
        <dbReference type="ARBA" id="ARBA00002332"/>
    </source>
</evidence>
<dbReference type="EC" id="6.3.5.2" evidence="9"/>
<comment type="subunit">
    <text evidence="9">Homodimer.</text>
</comment>
<dbReference type="InterPro" id="IPR017926">
    <property type="entry name" value="GATASE"/>
</dbReference>
<dbReference type="Gene3D" id="3.40.50.620">
    <property type="entry name" value="HUPs"/>
    <property type="match status" value="1"/>
</dbReference>
<dbReference type="Pfam" id="PF02540">
    <property type="entry name" value="NAD_synthase"/>
    <property type="match status" value="1"/>
</dbReference>
<proteinExistence type="inferred from homology"/>
<dbReference type="GO" id="GO:0005829">
    <property type="term" value="C:cytosol"/>
    <property type="evidence" value="ECO:0007669"/>
    <property type="project" value="TreeGrafter"/>
</dbReference>
<gene>
    <name evidence="9" type="primary">guaA</name>
    <name evidence="12" type="ORF">A2946_02805</name>
</gene>
<keyword evidence="4 9" id="KW-0547">Nucleotide-binding</keyword>
<comment type="catalytic activity">
    <reaction evidence="9">
        <text>XMP + L-glutamine + ATP + H2O = GMP + L-glutamate + AMP + diphosphate + 2 H(+)</text>
        <dbReference type="Rhea" id="RHEA:11680"/>
        <dbReference type="ChEBI" id="CHEBI:15377"/>
        <dbReference type="ChEBI" id="CHEBI:15378"/>
        <dbReference type="ChEBI" id="CHEBI:29985"/>
        <dbReference type="ChEBI" id="CHEBI:30616"/>
        <dbReference type="ChEBI" id="CHEBI:33019"/>
        <dbReference type="ChEBI" id="CHEBI:57464"/>
        <dbReference type="ChEBI" id="CHEBI:58115"/>
        <dbReference type="ChEBI" id="CHEBI:58359"/>
        <dbReference type="ChEBI" id="CHEBI:456215"/>
        <dbReference type="EC" id="6.3.5.2"/>
    </reaction>
</comment>
<dbReference type="PRINTS" id="PR00096">
    <property type="entry name" value="GATASE"/>
</dbReference>
<dbReference type="CDD" id="cd01997">
    <property type="entry name" value="GMP_synthase_C"/>
    <property type="match status" value="1"/>
</dbReference>
<dbReference type="PANTHER" id="PTHR11922">
    <property type="entry name" value="GMP SYNTHASE-RELATED"/>
    <property type="match status" value="1"/>
</dbReference>
<dbReference type="PROSITE" id="PS51553">
    <property type="entry name" value="GMPS_ATP_PPASE"/>
    <property type="match status" value="1"/>
</dbReference>
<dbReference type="AlphaFoldDB" id="A0A1G2CM41"/>
<dbReference type="Gene3D" id="3.40.50.880">
    <property type="match status" value="1"/>
</dbReference>
<dbReference type="UniPathway" id="UPA00189">
    <property type="reaction ID" value="UER00296"/>
</dbReference>
<feature type="domain" description="GMPS ATP-PPase" evidence="11">
    <location>
        <begin position="193"/>
        <end position="386"/>
    </location>
</feature>
<feature type="active site" evidence="9">
    <location>
        <position position="168"/>
    </location>
</feature>
<comment type="caution">
    <text evidence="12">The sequence shown here is derived from an EMBL/GenBank/DDBJ whole genome shotgun (WGS) entry which is preliminary data.</text>
</comment>
<sequence length="511" mass="56732">MVIVLNFGGQFAHLIARRVRDLGVRSEILPCDASLAHIKTLDPSGIILSGSPASVLEKGSPRMERGIFSLGIPILGICYGHQLMAHMLGGRVSPGKKKEYGREDLKIILGNELFHGFTGAKQSVWFSHGDQVIKLPGGFAKIASTAGCPIAGMANAKRRLFAIQFHPELTHTAIGEKVLSNFLFRICRAEKDWKLGAMLRKLEISLKREVGKNHVMIGISGGVDSLVAATLLHRAVGSRLHAAFVDTGLLRKNEVEDVTLSLKKQGFKNLHVVSAKNIFLRRLAGVADPEKKRKIIGHTFVEVFQRTVKQELKRYPVTFLAQGTIYPDRIESAATSKYAAKIKSHHNLTLPKSLRLSILEPLKEFYKDEVRKIGTLLGLPKELVWRHPFPGPGLAIRIVGEITAERLRILREADAIFTEELRASGEYGKIWQAFAVLLPLRTVGVMGDARTYEYMIALRAVDSVDGMSADWHKMPPELLERISTRIVGEVRGVNRVLYDVTQKPPATIEYE</sequence>
<evidence type="ECO:0000256" key="2">
    <source>
        <dbReference type="ARBA" id="ARBA00005153"/>
    </source>
</evidence>
<dbReference type="FunFam" id="3.40.50.880:FF:000001">
    <property type="entry name" value="GMP synthase [glutamine-hydrolyzing]"/>
    <property type="match status" value="1"/>
</dbReference>
<dbReference type="PANTHER" id="PTHR11922:SF2">
    <property type="entry name" value="GMP SYNTHASE [GLUTAMINE-HYDROLYZING]"/>
    <property type="match status" value="1"/>
</dbReference>
<accession>A0A1G2CM41</accession>
<evidence type="ECO:0000259" key="11">
    <source>
        <dbReference type="PROSITE" id="PS51553"/>
    </source>
</evidence>
<comment type="pathway">
    <text evidence="2 9">Purine metabolism; GMP biosynthesis; GMP from XMP (L-Gln route): step 1/1.</text>
</comment>
<dbReference type="Pfam" id="PF00117">
    <property type="entry name" value="GATase"/>
    <property type="match status" value="1"/>
</dbReference>
<organism evidence="12 13">
    <name type="scientific">Candidatus Liptonbacteria bacterium RIFCSPLOWO2_01_FULL_53_13</name>
    <dbReference type="NCBI Taxonomy" id="1798651"/>
    <lineage>
        <taxon>Bacteria</taxon>
        <taxon>Candidatus Liptoniibacteriota</taxon>
    </lineage>
</organism>
<dbReference type="Gene3D" id="3.30.300.10">
    <property type="match status" value="1"/>
</dbReference>
<dbReference type="HAMAP" id="MF_00344">
    <property type="entry name" value="GMP_synthase"/>
    <property type="match status" value="1"/>
</dbReference>
<dbReference type="SUPFAM" id="SSF52317">
    <property type="entry name" value="Class I glutamine amidotransferase-like"/>
    <property type="match status" value="1"/>
</dbReference>
<evidence type="ECO:0000256" key="4">
    <source>
        <dbReference type="ARBA" id="ARBA00022741"/>
    </source>
</evidence>
<feature type="active site" description="Nucleophile" evidence="9">
    <location>
        <position position="78"/>
    </location>
</feature>
<evidence type="ECO:0000256" key="10">
    <source>
        <dbReference type="PROSITE-ProRule" id="PRU00886"/>
    </source>
</evidence>
<dbReference type="GO" id="GO:0003921">
    <property type="term" value="F:GMP synthase activity"/>
    <property type="evidence" value="ECO:0007669"/>
    <property type="project" value="InterPro"/>
</dbReference>
<dbReference type="InterPro" id="IPR001674">
    <property type="entry name" value="GMP_synth_C"/>
</dbReference>
<dbReference type="InterPro" id="IPR025777">
    <property type="entry name" value="GMPS_ATP_PPase_dom"/>
</dbReference>
<dbReference type="CDD" id="cd01742">
    <property type="entry name" value="GATase1_GMP_Synthase"/>
    <property type="match status" value="1"/>
</dbReference>
<dbReference type="InterPro" id="IPR022955">
    <property type="entry name" value="GMP_synthase"/>
</dbReference>
<evidence type="ECO:0000256" key="7">
    <source>
        <dbReference type="ARBA" id="ARBA00022840"/>
    </source>
</evidence>
<evidence type="ECO:0000256" key="3">
    <source>
        <dbReference type="ARBA" id="ARBA00022598"/>
    </source>
</evidence>
<dbReference type="InterPro" id="IPR004739">
    <property type="entry name" value="GMP_synth_GATase"/>
</dbReference>
<dbReference type="Proteomes" id="UP000178348">
    <property type="component" value="Unassembled WGS sequence"/>
</dbReference>
<evidence type="ECO:0000256" key="9">
    <source>
        <dbReference type="HAMAP-Rule" id="MF_00344"/>
    </source>
</evidence>
<dbReference type="GO" id="GO:0005524">
    <property type="term" value="F:ATP binding"/>
    <property type="evidence" value="ECO:0007669"/>
    <property type="project" value="UniProtKB-UniRule"/>
</dbReference>
<protein>
    <recommendedName>
        <fullName evidence="9">GMP synthase [glutamine-hydrolyzing]</fullName>
        <ecNumber evidence="9">6.3.5.2</ecNumber>
    </recommendedName>
    <alternativeName>
        <fullName evidence="9">GMP synthetase</fullName>
    </alternativeName>
    <alternativeName>
        <fullName evidence="9">Glutamine amidotransferase</fullName>
    </alternativeName>
</protein>
<dbReference type="NCBIfam" id="TIGR00888">
    <property type="entry name" value="guaA_Nterm"/>
    <property type="match status" value="1"/>
</dbReference>
<evidence type="ECO:0000313" key="13">
    <source>
        <dbReference type="Proteomes" id="UP000178348"/>
    </source>
</evidence>
<dbReference type="PROSITE" id="PS51273">
    <property type="entry name" value="GATASE_TYPE_1"/>
    <property type="match status" value="1"/>
</dbReference>
<dbReference type="SUPFAM" id="SSF54810">
    <property type="entry name" value="GMP synthetase C-terminal dimerisation domain"/>
    <property type="match status" value="1"/>
</dbReference>
<keyword evidence="5 9" id="KW-0332">GMP biosynthesis</keyword>
<dbReference type="InterPro" id="IPR022310">
    <property type="entry name" value="NAD/GMP_synthase"/>
</dbReference>
<comment type="function">
    <text evidence="1 9">Catalyzes the synthesis of GMP from XMP.</text>
</comment>
<evidence type="ECO:0000256" key="6">
    <source>
        <dbReference type="ARBA" id="ARBA00022755"/>
    </source>
</evidence>
<keyword evidence="3 9" id="KW-0436">Ligase</keyword>
<evidence type="ECO:0000256" key="8">
    <source>
        <dbReference type="ARBA" id="ARBA00022962"/>
    </source>
</evidence>
<keyword evidence="6 9" id="KW-0658">Purine biosynthesis</keyword>
<dbReference type="InterPro" id="IPR014729">
    <property type="entry name" value="Rossmann-like_a/b/a_fold"/>
</dbReference>
<dbReference type="Pfam" id="PF00958">
    <property type="entry name" value="GMP_synt_C"/>
    <property type="match status" value="1"/>
</dbReference>
<feature type="binding site" evidence="10">
    <location>
        <begin position="220"/>
        <end position="226"/>
    </location>
    <ligand>
        <name>ATP</name>
        <dbReference type="ChEBI" id="CHEBI:30616"/>
    </ligand>
</feature>
<keyword evidence="7 9" id="KW-0067">ATP-binding</keyword>
<feature type="active site" evidence="9">
    <location>
        <position position="166"/>
    </location>
</feature>
<name>A0A1G2CM41_9BACT</name>
<evidence type="ECO:0000313" key="12">
    <source>
        <dbReference type="EMBL" id="OGZ02476.1"/>
    </source>
</evidence>
<dbReference type="NCBIfam" id="NF000848">
    <property type="entry name" value="PRK00074.1"/>
    <property type="match status" value="1"/>
</dbReference>
<dbReference type="SUPFAM" id="SSF52402">
    <property type="entry name" value="Adenine nucleotide alpha hydrolases-like"/>
    <property type="match status" value="1"/>
</dbReference>
<dbReference type="FunFam" id="3.30.300.10:FF:000002">
    <property type="entry name" value="GMP synthase [glutamine-hydrolyzing]"/>
    <property type="match status" value="1"/>
</dbReference>
<dbReference type="NCBIfam" id="TIGR00884">
    <property type="entry name" value="guaA_Cterm"/>
    <property type="match status" value="1"/>
</dbReference>
<dbReference type="EMBL" id="MHLB01000011">
    <property type="protein sequence ID" value="OGZ02476.1"/>
    <property type="molecule type" value="Genomic_DNA"/>
</dbReference>
<evidence type="ECO:0000256" key="5">
    <source>
        <dbReference type="ARBA" id="ARBA00022749"/>
    </source>
</evidence>
<keyword evidence="8 9" id="KW-0315">Glutamine amidotransferase</keyword>
<reference evidence="12 13" key="1">
    <citation type="journal article" date="2016" name="Nat. Commun.">
        <title>Thousands of microbial genomes shed light on interconnected biogeochemical processes in an aquifer system.</title>
        <authorList>
            <person name="Anantharaman K."/>
            <person name="Brown C.T."/>
            <person name="Hug L.A."/>
            <person name="Sharon I."/>
            <person name="Castelle C.J."/>
            <person name="Probst A.J."/>
            <person name="Thomas B.C."/>
            <person name="Singh A."/>
            <person name="Wilkins M.J."/>
            <person name="Karaoz U."/>
            <person name="Brodie E.L."/>
            <person name="Williams K.H."/>
            <person name="Hubbard S.S."/>
            <person name="Banfield J.F."/>
        </authorList>
    </citation>
    <scope>NUCLEOTIDE SEQUENCE [LARGE SCALE GENOMIC DNA]</scope>
</reference>